<dbReference type="SUPFAM" id="SSF56053">
    <property type="entry name" value="Ribosomal protein L6"/>
    <property type="match status" value="2"/>
</dbReference>
<dbReference type="GO" id="GO:0019843">
    <property type="term" value="F:rRNA binding"/>
    <property type="evidence" value="ECO:0007669"/>
    <property type="project" value="UniProtKB-UniRule"/>
</dbReference>
<dbReference type="GO" id="GO:0002181">
    <property type="term" value="P:cytoplasmic translation"/>
    <property type="evidence" value="ECO:0007669"/>
    <property type="project" value="TreeGrafter"/>
</dbReference>
<dbReference type="HAMAP" id="MF_01365_A">
    <property type="entry name" value="Ribosomal_uL6_A"/>
    <property type="match status" value="1"/>
</dbReference>
<dbReference type="eggNOG" id="arCOG04090">
    <property type="taxonomic scope" value="Archaea"/>
</dbReference>
<dbReference type="HOGENOM" id="CLU_065464_0_0_2"/>
<dbReference type="GO" id="GO:0003735">
    <property type="term" value="F:structural constituent of ribosome"/>
    <property type="evidence" value="ECO:0007669"/>
    <property type="project" value="UniProtKB-UniRule"/>
</dbReference>
<comment type="subunit">
    <text evidence="5">Part of the 50S ribosomal subunit.</text>
</comment>
<proteinExistence type="inferred from homology"/>
<evidence type="ECO:0000313" key="8">
    <source>
        <dbReference type="Proteomes" id="UP000009079"/>
    </source>
</evidence>
<dbReference type="InterPro" id="IPR002359">
    <property type="entry name" value="Ribosomal_uL6_CS2"/>
</dbReference>
<dbReference type="EMBL" id="CP001463">
    <property type="protein sequence ID" value="ACS89371.1"/>
    <property type="molecule type" value="Genomic_DNA"/>
</dbReference>
<comment type="function">
    <text evidence="5">This protein binds to the 23S rRNA, and is important in its secondary structure. It is located near the subunit interface in the base of the L7/L12 stalk, and near the tRNA binding site of the peptidyltransferase center.</text>
</comment>
<dbReference type="InterPro" id="IPR020040">
    <property type="entry name" value="Ribosomal_uL6_a/b-dom"/>
</dbReference>
<comment type="similarity">
    <text evidence="5">Belongs to the universal ribosomal protein uL6 family.</text>
</comment>
<name>C6A176_THESM</name>
<dbReference type="InterPro" id="IPR019907">
    <property type="entry name" value="Ribosomal_uL6_arc"/>
</dbReference>
<keyword evidence="1 5" id="KW-0699">rRNA-binding</keyword>
<dbReference type="PIRSF" id="PIRSF002162">
    <property type="entry name" value="Ribosomal_L6"/>
    <property type="match status" value="1"/>
</dbReference>
<dbReference type="KEGG" id="tsi:TSIB_0305"/>
<reference evidence="7 8" key="1">
    <citation type="journal article" date="2009" name="Appl. Environ. Microbiol.">
        <title>Metabolic versatility and indigenous origin of the archaeon Thermococcus sibiricus, isolated from a siberian oil reservoir, as revealed by genome analysis.</title>
        <authorList>
            <person name="Mardanov A.V."/>
            <person name="Ravin N.V."/>
            <person name="Svetlitchnyi V.A."/>
            <person name="Beletsky A.V."/>
            <person name="Miroshnichenko M.L."/>
            <person name="Bonch-Osmolovskaya E.A."/>
            <person name="Skryabin K.G."/>
        </authorList>
    </citation>
    <scope>NUCLEOTIDE SEQUENCE [LARGE SCALE GENOMIC DNA]</scope>
    <source>
        <strain evidence="8">DSM 12597 / MM 739</strain>
    </source>
</reference>
<feature type="domain" description="Large ribosomal subunit protein uL6 alpha-beta" evidence="6">
    <location>
        <begin position="104"/>
        <end position="178"/>
    </location>
</feature>
<evidence type="ECO:0000256" key="4">
    <source>
        <dbReference type="ARBA" id="ARBA00023274"/>
    </source>
</evidence>
<dbReference type="NCBIfam" id="NF004037">
    <property type="entry name" value="PRK05518.1"/>
    <property type="match status" value="1"/>
</dbReference>
<dbReference type="GO" id="GO:0022625">
    <property type="term" value="C:cytosolic large ribosomal subunit"/>
    <property type="evidence" value="ECO:0007669"/>
    <property type="project" value="UniProtKB-UniRule"/>
</dbReference>
<dbReference type="Gene3D" id="3.90.930.12">
    <property type="entry name" value="Ribosomal protein L6, alpha-beta domain"/>
    <property type="match status" value="2"/>
</dbReference>
<dbReference type="InterPro" id="IPR036789">
    <property type="entry name" value="Ribosomal_uL6-like_a/b-dom_sf"/>
</dbReference>
<gene>
    <name evidence="5" type="primary">rpl6</name>
    <name evidence="7" type="ordered locus">TSIB_0305</name>
</gene>
<keyword evidence="3 5" id="KW-0689">Ribosomal protein</keyword>
<dbReference type="PROSITE" id="PS00700">
    <property type="entry name" value="RIBOSOMAL_L6_2"/>
    <property type="match status" value="1"/>
</dbReference>
<dbReference type="PANTHER" id="PTHR11655">
    <property type="entry name" value="60S/50S RIBOSOMAL PROTEIN L6/L9"/>
    <property type="match status" value="1"/>
</dbReference>
<evidence type="ECO:0000256" key="5">
    <source>
        <dbReference type="HAMAP-Rule" id="MF_01365"/>
    </source>
</evidence>
<evidence type="ECO:0000313" key="7">
    <source>
        <dbReference type="EMBL" id="ACS89371.1"/>
    </source>
</evidence>
<dbReference type="FunFam" id="3.90.930.12:FF:000008">
    <property type="entry name" value="50S ribosomal protein L6"/>
    <property type="match status" value="1"/>
</dbReference>
<keyword evidence="4 5" id="KW-0687">Ribonucleoprotein</keyword>
<keyword evidence="2 5" id="KW-0694">RNA-binding</keyword>
<organism evidence="7 8">
    <name type="scientific">Thermococcus sibiricus (strain DSM 12597 / MM 739)</name>
    <dbReference type="NCBI Taxonomy" id="604354"/>
    <lineage>
        <taxon>Archaea</taxon>
        <taxon>Methanobacteriati</taxon>
        <taxon>Methanobacteriota</taxon>
        <taxon>Thermococci</taxon>
        <taxon>Thermococcales</taxon>
        <taxon>Thermococcaceae</taxon>
        <taxon>Thermococcus</taxon>
    </lineage>
</organism>
<dbReference type="Pfam" id="PF00347">
    <property type="entry name" value="Ribosomal_L6"/>
    <property type="match status" value="2"/>
</dbReference>
<evidence type="ECO:0000256" key="1">
    <source>
        <dbReference type="ARBA" id="ARBA00022730"/>
    </source>
</evidence>
<accession>C6A176</accession>
<dbReference type="InterPro" id="IPR000702">
    <property type="entry name" value="Ribosomal_uL6-like"/>
</dbReference>
<dbReference type="PANTHER" id="PTHR11655:SF16">
    <property type="entry name" value="60S RIBOSOMAL PROTEIN L9"/>
    <property type="match status" value="1"/>
</dbReference>
<evidence type="ECO:0000259" key="6">
    <source>
        <dbReference type="Pfam" id="PF00347"/>
    </source>
</evidence>
<dbReference type="AlphaFoldDB" id="C6A176"/>
<evidence type="ECO:0000256" key="3">
    <source>
        <dbReference type="ARBA" id="ARBA00022980"/>
    </source>
</evidence>
<protein>
    <recommendedName>
        <fullName evidence="5">Large ribosomal subunit protein uL6</fullName>
    </recommendedName>
</protein>
<dbReference type="Proteomes" id="UP000009079">
    <property type="component" value="Chromosome"/>
</dbReference>
<sequence length="191" mass="21411">MSTEVRKMPVDAWVREEVKIPEGITVEIEGNLVKVKGPKGEIDRELSYPGFKLFTEDNKVVIYKGFPRRNDIAIARTFRAHIANMIKGVTDGFTYRLKVVYSHFPITVKVQGDKVYIENFLGEKAPRIAEILPGVTVKVMGGELLVEGIDKEKVGQTAANIEQATKVVGKDRRVFQDGIYIVEKAGKSIKF</sequence>
<dbReference type="NCBIfam" id="TIGR03653">
    <property type="entry name" value="uL6_arch"/>
    <property type="match status" value="1"/>
</dbReference>
<dbReference type="STRING" id="604354.TSIB_0305"/>
<feature type="domain" description="Large ribosomal subunit protein uL6 alpha-beta" evidence="6">
    <location>
        <begin position="20"/>
        <end position="92"/>
    </location>
</feature>
<keyword evidence="8" id="KW-1185">Reference proteome</keyword>
<evidence type="ECO:0000256" key="2">
    <source>
        <dbReference type="ARBA" id="ARBA00022884"/>
    </source>
</evidence>